<dbReference type="InterPro" id="IPR011344">
    <property type="entry name" value="ssDNA-bd"/>
</dbReference>
<dbReference type="SUPFAM" id="SSF50249">
    <property type="entry name" value="Nucleic acid-binding proteins"/>
    <property type="match status" value="1"/>
</dbReference>
<dbReference type="Pfam" id="PF00436">
    <property type="entry name" value="SSB"/>
    <property type="match status" value="1"/>
</dbReference>
<dbReference type="PANTHER" id="PTHR10302">
    <property type="entry name" value="SINGLE-STRANDED DNA-BINDING PROTEIN"/>
    <property type="match status" value="1"/>
</dbReference>
<dbReference type="HAMAP" id="MF_00984">
    <property type="entry name" value="SSB"/>
    <property type="match status" value="1"/>
</dbReference>
<dbReference type="InterPro" id="IPR000424">
    <property type="entry name" value="Primosome_PriB/ssb"/>
</dbReference>
<dbReference type="GO" id="GO:0003697">
    <property type="term" value="F:single-stranded DNA binding"/>
    <property type="evidence" value="ECO:0007669"/>
    <property type="project" value="InterPro"/>
</dbReference>
<reference evidence="3" key="1">
    <citation type="submission" date="2018-06" db="EMBL/GenBank/DDBJ databases">
        <authorList>
            <person name="Zhirakovskaya E."/>
        </authorList>
    </citation>
    <scope>NUCLEOTIDE SEQUENCE</scope>
</reference>
<name>A0A3B1D6J8_9ZZZZ</name>
<feature type="region of interest" description="Disordered" evidence="2">
    <location>
        <begin position="86"/>
        <end position="132"/>
    </location>
</feature>
<dbReference type="GO" id="GO:0009295">
    <property type="term" value="C:nucleoid"/>
    <property type="evidence" value="ECO:0007669"/>
    <property type="project" value="TreeGrafter"/>
</dbReference>
<evidence type="ECO:0000256" key="2">
    <source>
        <dbReference type="SAM" id="MobiDB-lite"/>
    </source>
</evidence>
<dbReference type="CDD" id="cd04496">
    <property type="entry name" value="SSB_OBF"/>
    <property type="match status" value="1"/>
</dbReference>
<gene>
    <name evidence="3" type="ORF">MNBD_NITROSPIRAE01-2153</name>
</gene>
<evidence type="ECO:0000256" key="1">
    <source>
        <dbReference type="ARBA" id="ARBA00023125"/>
    </source>
</evidence>
<evidence type="ECO:0000313" key="3">
    <source>
        <dbReference type="EMBL" id="VAX32443.1"/>
    </source>
</evidence>
<feature type="compositionally biased region" description="Basic and acidic residues" evidence="2">
    <location>
        <begin position="86"/>
        <end position="98"/>
    </location>
</feature>
<dbReference type="Gene3D" id="2.40.50.140">
    <property type="entry name" value="Nucleic acid-binding proteins"/>
    <property type="match status" value="1"/>
</dbReference>
<organism evidence="3">
    <name type="scientific">hydrothermal vent metagenome</name>
    <dbReference type="NCBI Taxonomy" id="652676"/>
    <lineage>
        <taxon>unclassified sequences</taxon>
        <taxon>metagenomes</taxon>
        <taxon>ecological metagenomes</taxon>
    </lineage>
</organism>
<dbReference type="PROSITE" id="PS50935">
    <property type="entry name" value="SSB"/>
    <property type="match status" value="1"/>
</dbReference>
<dbReference type="NCBIfam" id="TIGR00621">
    <property type="entry name" value="ssb"/>
    <property type="match status" value="1"/>
</dbReference>
<sequence>MTSFNKSILMGNLTKDPEIRYTPSGTAVANFGLAVNHRYKQGDEMRDEVCFIDIVVFGKQAENCGQYLSKGQGIIVDGRLQQRRWESDDGQKRSRHEVVAQSVTFLPKRQGGTQGEGGGMTSGGGESQDVPF</sequence>
<keyword evidence="1 3" id="KW-0238">DNA-binding</keyword>
<dbReference type="AlphaFoldDB" id="A0A3B1D6J8"/>
<dbReference type="EMBL" id="UOGF01000089">
    <property type="protein sequence ID" value="VAX32443.1"/>
    <property type="molecule type" value="Genomic_DNA"/>
</dbReference>
<protein>
    <submittedName>
        <fullName evidence="3">Single-stranded DNA-binding protein</fullName>
    </submittedName>
</protein>
<accession>A0A3B1D6J8</accession>
<proteinExistence type="inferred from homology"/>
<feature type="compositionally biased region" description="Gly residues" evidence="2">
    <location>
        <begin position="112"/>
        <end position="126"/>
    </location>
</feature>
<dbReference type="InterPro" id="IPR012340">
    <property type="entry name" value="NA-bd_OB-fold"/>
</dbReference>
<dbReference type="GO" id="GO:0006260">
    <property type="term" value="P:DNA replication"/>
    <property type="evidence" value="ECO:0007669"/>
    <property type="project" value="InterPro"/>
</dbReference>
<dbReference type="PIRSF" id="PIRSF002070">
    <property type="entry name" value="SSB"/>
    <property type="match status" value="1"/>
</dbReference>
<dbReference type="PANTHER" id="PTHR10302:SF27">
    <property type="entry name" value="SINGLE-STRANDED DNA-BINDING PROTEIN"/>
    <property type="match status" value="1"/>
</dbReference>